<dbReference type="AlphaFoldDB" id="A0A7S3XZ78"/>
<name>A0A7S3XZ78_HETAK</name>
<reference evidence="1" key="1">
    <citation type="submission" date="2021-01" db="EMBL/GenBank/DDBJ databases">
        <authorList>
            <person name="Corre E."/>
            <person name="Pelletier E."/>
            <person name="Niang G."/>
            <person name="Scheremetjew M."/>
            <person name="Finn R."/>
            <person name="Kale V."/>
            <person name="Holt S."/>
            <person name="Cochrane G."/>
            <person name="Meng A."/>
            <person name="Brown T."/>
            <person name="Cohen L."/>
        </authorList>
    </citation>
    <scope>NUCLEOTIDE SEQUENCE</scope>
    <source>
        <strain evidence="1">CCMP3107</strain>
    </source>
</reference>
<sequence>MESFSIGDINGTTGRFTLTSQLNHRVLLDVEHYITHDVREHLGVVFEWESEDGQKKKSFFRRNKSFLQRKTDQLLYQVYKAVEERNGRGTQREKWVKGRLFVNDEVVRLNQGESSLQATGGGDPIAAVSLE</sequence>
<organism evidence="1">
    <name type="scientific">Heterosigma akashiwo</name>
    <name type="common">Chromophytic alga</name>
    <name type="synonym">Heterosigma carterae</name>
    <dbReference type="NCBI Taxonomy" id="2829"/>
    <lineage>
        <taxon>Eukaryota</taxon>
        <taxon>Sar</taxon>
        <taxon>Stramenopiles</taxon>
        <taxon>Ochrophyta</taxon>
        <taxon>Raphidophyceae</taxon>
        <taxon>Chattonellales</taxon>
        <taxon>Chattonellaceae</taxon>
        <taxon>Heterosigma</taxon>
    </lineage>
</organism>
<evidence type="ECO:0000313" key="1">
    <source>
        <dbReference type="EMBL" id="CAE0636386.1"/>
    </source>
</evidence>
<dbReference type="EMBL" id="HBIU01032845">
    <property type="protein sequence ID" value="CAE0636386.1"/>
    <property type="molecule type" value="Transcribed_RNA"/>
</dbReference>
<proteinExistence type="predicted"/>
<protein>
    <submittedName>
        <fullName evidence="1">Uncharacterized protein</fullName>
    </submittedName>
</protein>
<accession>A0A7S3XZ78</accession>
<gene>
    <name evidence="1" type="ORF">HAKA00212_LOCUS15147</name>
</gene>